<evidence type="ECO:0000313" key="2">
    <source>
        <dbReference type="EMBL" id="EWG37241.1"/>
    </source>
</evidence>
<reference evidence="2 3" key="1">
    <citation type="journal article" date="2010" name="Nature">
        <title>Comparative genomics reveals mobile pathogenicity chromosomes in Fusarium.</title>
        <authorList>
            <person name="Ma L.J."/>
            <person name="van der Does H.C."/>
            <person name="Borkovich K.A."/>
            <person name="Coleman J.J."/>
            <person name="Daboussi M.J."/>
            <person name="Di Pietro A."/>
            <person name="Dufresne M."/>
            <person name="Freitag M."/>
            <person name="Grabherr M."/>
            <person name="Henrissat B."/>
            <person name="Houterman P.M."/>
            <person name="Kang S."/>
            <person name="Shim W.B."/>
            <person name="Woloshuk C."/>
            <person name="Xie X."/>
            <person name="Xu J.R."/>
            <person name="Antoniw J."/>
            <person name="Baker S.E."/>
            <person name="Bluhm B.H."/>
            <person name="Breakspear A."/>
            <person name="Brown D.W."/>
            <person name="Butchko R.A."/>
            <person name="Chapman S."/>
            <person name="Coulson R."/>
            <person name="Coutinho P.M."/>
            <person name="Danchin E.G."/>
            <person name="Diener A."/>
            <person name="Gale L.R."/>
            <person name="Gardiner D.M."/>
            <person name="Goff S."/>
            <person name="Hammond-Kosack K.E."/>
            <person name="Hilburn K."/>
            <person name="Hua-Van A."/>
            <person name="Jonkers W."/>
            <person name="Kazan K."/>
            <person name="Kodira C.D."/>
            <person name="Koehrsen M."/>
            <person name="Kumar L."/>
            <person name="Lee Y.H."/>
            <person name="Li L."/>
            <person name="Manners J.M."/>
            <person name="Miranda-Saavedra D."/>
            <person name="Mukherjee M."/>
            <person name="Park G."/>
            <person name="Park J."/>
            <person name="Park S.Y."/>
            <person name="Proctor R.H."/>
            <person name="Regev A."/>
            <person name="Ruiz-Roldan M.C."/>
            <person name="Sain D."/>
            <person name="Sakthikumar S."/>
            <person name="Sykes S."/>
            <person name="Schwartz D.C."/>
            <person name="Turgeon B.G."/>
            <person name="Wapinski I."/>
            <person name="Yoder O."/>
            <person name="Young S."/>
            <person name="Zeng Q."/>
            <person name="Zhou S."/>
            <person name="Galagan J."/>
            <person name="Cuomo C.A."/>
            <person name="Kistler H.C."/>
            <person name="Rep M."/>
        </authorList>
    </citation>
    <scope>NUCLEOTIDE SEQUENCE [LARGE SCALE GENOMIC DNA]</scope>
    <source>
        <strain evidence="3">M3125 / FGSC 7600</strain>
    </source>
</reference>
<gene>
    <name evidence="2" type="ORF">FVEG_14751</name>
</gene>
<accession>W7LF73</accession>
<dbReference type="EMBL" id="DS022242">
    <property type="protein sequence ID" value="EWG37241.1"/>
    <property type="molecule type" value="Genomic_DNA"/>
</dbReference>
<feature type="compositionally biased region" description="Polar residues" evidence="1">
    <location>
        <begin position="49"/>
        <end position="68"/>
    </location>
</feature>
<evidence type="ECO:0000256" key="1">
    <source>
        <dbReference type="SAM" id="MobiDB-lite"/>
    </source>
</evidence>
<dbReference type="KEGG" id="fvr:FVEG_14751"/>
<sequence length="108" mass="11589">MIPHPTEAYPQITIHTPQCECVFRIELRLTPAGLPNNRPASGGDGPSASLPSQFPSSETTGNKLPTTRSKTDGAFHFRRGFNKSCSLLIAYGVLLLYYTSSTSATSGT</sequence>
<dbReference type="RefSeq" id="XP_018743432.1">
    <property type="nucleotide sequence ID" value="XM_018903723.1"/>
</dbReference>
<name>W7LF73_GIBM7</name>
<evidence type="ECO:0000313" key="3">
    <source>
        <dbReference type="Proteomes" id="UP000009096"/>
    </source>
</evidence>
<keyword evidence="3" id="KW-1185">Reference proteome</keyword>
<dbReference type="Proteomes" id="UP000009096">
    <property type="component" value="Chromosome 1"/>
</dbReference>
<protein>
    <submittedName>
        <fullName evidence="2">Uncharacterized protein</fullName>
    </submittedName>
</protein>
<dbReference type="EMBL" id="CM000578">
    <property type="protein sequence ID" value="EWG37241.1"/>
    <property type="molecule type" value="Genomic_DNA"/>
</dbReference>
<organism evidence="2 3">
    <name type="scientific">Gibberella moniliformis (strain M3125 / FGSC 7600)</name>
    <name type="common">Maize ear and stalk rot fungus</name>
    <name type="synonym">Fusarium verticillioides</name>
    <dbReference type="NCBI Taxonomy" id="334819"/>
    <lineage>
        <taxon>Eukaryota</taxon>
        <taxon>Fungi</taxon>
        <taxon>Dikarya</taxon>
        <taxon>Ascomycota</taxon>
        <taxon>Pezizomycotina</taxon>
        <taxon>Sordariomycetes</taxon>
        <taxon>Hypocreomycetidae</taxon>
        <taxon>Hypocreales</taxon>
        <taxon>Nectriaceae</taxon>
        <taxon>Fusarium</taxon>
        <taxon>Fusarium fujikuroi species complex</taxon>
    </lineage>
</organism>
<feature type="region of interest" description="Disordered" evidence="1">
    <location>
        <begin position="33"/>
        <end position="69"/>
    </location>
</feature>
<dbReference type="VEuPathDB" id="FungiDB:FVEG_14751"/>
<proteinExistence type="predicted"/>
<dbReference type="GeneID" id="30071627"/>
<dbReference type="AlphaFoldDB" id="W7LF73"/>